<dbReference type="SUPFAM" id="SSF50939">
    <property type="entry name" value="Sialidases"/>
    <property type="match status" value="1"/>
</dbReference>
<reference evidence="2" key="1">
    <citation type="submission" date="2019-07" db="EMBL/GenBank/DDBJ databases">
        <title>Shewanella sp. YLB-08 draft genomic sequence.</title>
        <authorList>
            <person name="Yu L."/>
        </authorList>
    </citation>
    <scope>NUCLEOTIDE SEQUENCE [LARGE SCALE GENOMIC DNA]</scope>
    <source>
        <strain evidence="2">JCM 20706</strain>
    </source>
</reference>
<sequence length="303" mass="34544">MKLMSVDKIWDLADHNAFTDMVRFSDQLYCVFREGSTPVSDDGMLRVICSPDEGNTWESVALMQMSHADMRDGKLVVYQGALLLFGVGSFISRVKQERQSYVWRTTDGVSWSGPDEIARPNDWLWRLCVHNNVLWGISYLPKPKGYASLYKSIDGQHFTRVFKNLNKQGYVNESGLFFDEHDNAHCLLRRDPVWGPEETALLGSSKPPYQYWQWQELDKRVGGPVSFYYQGHHYGVVRLYDDKTRTSVVEIDEQSAEVTELFSLPSGGDNSYAGVVLDKGSLKVSYYSSHEGKAAIYFAEIDI</sequence>
<protein>
    <submittedName>
        <fullName evidence="1">Exo-alpha-sialidase</fullName>
    </submittedName>
</protein>
<proteinExistence type="predicted"/>
<organism evidence="1 2">
    <name type="scientific">Shewanella hanedai</name>
    <name type="common">Alteromonas hanedai</name>
    <dbReference type="NCBI Taxonomy" id="25"/>
    <lineage>
        <taxon>Bacteria</taxon>
        <taxon>Pseudomonadati</taxon>
        <taxon>Pseudomonadota</taxon>
        <taxon>Gammaproteobacteria</taxon>
        <taxon>Alteromonadales</taxon>
        <taxon>Shewanellaceae</taxon>
        <taxon>Shewanella</taxon>
    </lineage>
</organism>
<dbReference type="AlphaFoldDB" id="A0A553JD38"/>
<dbReference type="Gene3D" id="2.120.10.10">
    <property type="match status" value="1"/>
</dbReference>
<evidence type="ECO:0000313" key="2">
    <source>
        <dbReference type="Proteomes" id="UP000318126"/>
    </source>
</evidence>
<comment type="caution">
    <text evidence="1">The sequence shown here is derived from an EMBL/GenBank/DDBJ whole genome shotgun (WGS) entry which is preliminary data.</text>
</comment>
<gene>
    <name evidence="1" type="ORF">FN961_25240</name>
</gene>
<dbReference type="InterPro" id="IPR036278">
    <property type="entry name" value="Sialidase_sf"/>
</dbReference>
<dbReference type="EMBL" id="VKGK01000059">
    <property type="protein sequence ID" value="TRY10375.1"/>
    <property type="molecule type" value="Genomic_DNA"/>
</dbReference>
<accession>A0A553JD38</accession>
<dbReference type="Proteomes" id="UP000318126">
    <property type="component" value="Unassembled WGS sequence"/>
</dbReference>
<dbReference type="RefSeq" id="WP_144042908.1">
    <property type="nucleotide sequence ID" value="NZ_BMPL01000064.1"/>
</dbReference>
<keyword evidence="2" id="KW-1185">Reference proteome</keyword>
<dbReference type="OrthoDB" id="20875at2"/>
<name>A0A553JD38_SHEHA</name>
<evidence type="ECO:0000313" key="1">
    <source>
        <dbReference type="EMBL" id="TRY10375.1"/>
    </source>
</evidence>